<evidence type="ECO:0000313" key="1">
    <source>
        <dbReference type="EMBL" id="EAU40167.1"/>
    </source>
</evidence>
<proteinExistence type="predicted"/>
<organism evidence="1 2">
    <name type="scientific">Fulvimarina pelagi HTCC2506</name>
    <dbReference type="NCBI Taxonomy" id="314231"/>
    <lineage>
        <taxon>Bacteria</taxon>
        <taxon>Pseudomonadati</taxon>
        <taxon>Pseudomonadota</taxon>
        <taxon>Alphaproteobacteria</taxon>
        <taxon>Hyphomicrobiales</taxon>
        <taxon>Aurantimonadaceae</taxon>
        <taxon>Fulvimarina</taxon>
    </lineage>
</organism>
<dbReference type="Proteomes" id="UP000004310">
    <property type="component" value="Unassembled WGS sequence"/>
</dbReference>
<accession>Q0FYZ1</accession>
<sequence length="188" mass="21430">MPRSDTRKESCAVQEDSLVVEGTLKERERARLLSPLITSSIQEAADQGQSLTLIRPRNPRFVAVKRTNAELEQAKAAFEKAARQGSLLDKKLAEIKPSPYDFRFRFEDGTGKHDFGNNDWETHAAFFRECNRSSEDEALSWLSATYNETYPRKGMAFVMGNKVRYPKTWLLLGVIRLDHADMAQADLF</sequence>
<protein>
    <submittedName>
        <fullName evidence="1">Uncharacterized protein</fullName>
    </submittedName>
</protein>
<gene>
    <name evidence="1" type="ORF">FP2506_11442</name>
</gene>
<dbReference type="eggNOG" id="ENOG502Z95Q">
    <property type="taxonomic scope" value="Bacteria"/>
</dbReference>
<dbReference type="RefSeq" id="WP_007067423.1">
    <property type="nucleotide sequence ID" value="NZ_DS022272.1"/>
</dbReference>
<reference evidence="1 2" key="1">
    <citation type="journal article" date="2010" name="J. Bacteriol.">
        <title>Genome sequence of Fulvimarina pelagi HTCC2506T, a Mn(II)-oxidizing alphaproteobacterium possessing an aerobic anoxygenic photosynthetic gene cluster and Xanthorhodopsin.</title>
        <authorList>
            <person name="Kang I."/>
            <person name="Oh H.M."/>
            <person name="Lim S.I."/>
            <person name="Ferriera S."/>
            <person name="Giovannoni S.J."/>
            <person name="Cho J.C."/>
        </authorList>
    </citation>
    <scope>NUCLEOTIDE SEQUENCE [LARGE SCALE GENOMIC DNA]</scope>
    <source>
        <strain evidence="1 2">HTCC2506</strain>
    </source>
</reference>
<evidence type="ECO:0000313" key="2">
    <source>
        <dbReference type="Proteomes" id="UP000004310"/>
    </source>
</evidence>
<keyword evidence="2" id="KW-1185">Reference proteome</keyword>
<dbReference type="HOGENOM" id="CLU_121386_0_0_5"/>
<dbReference type="AlphaFoldDB" id="Q0FYZ1"/>
<name>Q0FYZ1_9HYPH</name>
<dbReference type="STRING" id="217511.GCA_001463845_01029"/>
<dbReference type="EMBL" id="AATP01000009">
    <property type="protein sequence ID" value="EAU40167.1"/>
    <property type="molecule type" value="Genomic_DNA"/>
</dbReference>
<comment type="caution">
    <text evidence="1">The sequence shown here is derived from an EMBL/GenBank/DDBJ whole genome shotgun (WGS) entry which is preliminary data.</text>
</comment>